<dbReference type="InterPro" id="IPR001509">
    <property type="entry name" value="Epimerase_deHydtase"/>
</dbReference>
<evidence type="ECO:0000256" key="2">
    <source>
        <dbReference type="ARBA" id="ARBA00023445"/>
    </source>
</evidence>
<dbReference type="EMBL" id="MU854413">
    <property type="protein sequence ID" value="KAK4039016.1"/>
    <property type="molecule type" value="Genomic_DNA"/>
</dbReference>
<dbReference type="InterPro" id="IPR036291">
    <property type="entry name" value="NAD(P)-bd_dom_sf"/>
</dbReference>
<dbReference type="GO" id="GO:0016616">
    <property type="term" value="F:oxidoreductase activity, acting on the CH-OH group of donors, NAD or NADP as acceptor"/>
    <property type="evidence" value="ECO:0007669"/>
    <property type="project" value="TreeGrafter"/>
</dbReference>
<organism evidence="4 5">
    <name type="scientific">Parachaetomium inaequale</name>
    <dbReference type="NCBI Taxonomy" id="2588326"/>
    <lineage>
        <taxon>Eukaryota</taxon>
        <taxon>Fungi</taxon>
        <taxon>Dikarya</taxon>
        <taxon>Ascomycota</taxon>
        <taxon>Pezizomycotina</taxon>
        <taxon>Sordariomycetes</taxon>
        <taxon>Sordariomycetidae</taxon>
        <taxon>Sordariales</taxon>
        <taxon>Chaetomiaceae</taxon>
        <taxon>Parachaetomium</taxon>
    </lineage>
</organism>
<sequence>MARRVLLTGANGFIGQHILAFFLDAGHSVRSVVRSQAKADQLAKTFSEFASSSQLDFSIVPDMTSPGAFDQALESEPPFEWVVHTASPFNYSKVTSNHDFLDPAVKGTTEILQAIKRNAPSVKRLVLTSSMAAVIDFAAPKSTHPAKVYTEADWNPTSWETALVTENKNLAYQASKKYAEKAAWDFVAANPDGFDLAVINPPMVFGPLYDAAQFSSPAELNQSTSNIYNALLNPALSADSPMPPTGLHLYVDVRDVARAHLLAAATPAAGGKRFIACGGQLSFQRIANLLRASLPALSGRIPRGTPEEATMPEGSFEASSELARTVLGLDFRSAEDTIGDLATQLVDIESRGALS</sequence>
<keyword evidence="1" id="KW-0560">Oxidoreductase</keyword>
<dbReference type="PANTHER" id="PTHR10366:SF564">
    <property type="entry name" value="STEROL-4-ALPHA-CARBOXYLATE 3-DEHYDROGENASE, DECARBOXYLATING"/>
    <property type="match status" value="1"/>
</dbReference>
<keyword evidence="5" id="KW-1185">Reference proteome</keyword>
<feature type="domain" description="NAD-dependent epimerase/dehydratase" evidence="3">
    <location>
        <begin position="5"/>
        <end position="272"/>
    </location>
</feature>
<dbReference type="CDD" id="cd05227">
    <property type="entry name" value="AR_SDR_e"/>
    <property type="match status" value="1"/>
</dbReference>
<name>A0AAN6PGY1_9PEZI</name>
<gene>
    <name evidence="4" type="ORF">C8A01DRAFT_16954</name>
</gene>
<dbReference type="InterPro" id="IPR050425">
    <property type="entry name" value="NAD(P)_dehydrat-like"/>
</dbReference>
<evidence type="ECO:0000259" key="3">
    <source>
        <dbReference type="Pfam" id="PF01370"/>
    </source>
</evidence>
<evidence type="ECO:0000313" key="4">
    <source>
        <dbReference type="EMBL" id="KAK4039016.1"/>
    </source>
</evidence>
<dbReference type="PANTHER" id="PTHR10366">
    <property type="entry name" value="NAD DEPENDENT EPIMERASE/DEHYDRATASE"/>
    <property type="match status" value="1"/>
</dbReference>
<evidence type="ECO:0000313" key="5">
    <source>
        <dbReference type="Proteomes" id="UP001303115"/>
    </source>
</evidence>
<comment type="caution">
    <text evidence="4">The sequence shown here is derived from an EMBL/GenBank/DDBJ whole genome shotgun (WGS) entry which is preliminary data.</text>
</comment>
<dbReference type="AlphaFoldDB" id="A0AAN6PGY1"/>
<dbReference type="FunFam" id="3.40.50.720:FF:000191">
    <property type="entry name" value="Methylglyoxal reductase (NADPH-dependent)"/>
    <property type="match status" value="1"/>
</dbReference>
<protein>
    <submittedName>
        <fullName evidence="4">Nad dependent epimerase</fullName>
    </submittedName>
</protein>
<comment type="similarity">
    <text evidence="2">Belongs to the NAD(P)-dependent epimerase/dehydratase family. Dihydroflavonol-4-reductase subfamily.</text>
</comment>
<dbReference type="Pfam" id="PF01370">
    <property type="entry name" value="Epimerase"/>
    <property type="match status" value="1"/>
</dbReference>
<reference evidence="5" key="1">
    <citation type="journal article" date="2023" name="Mol. Phylogenet. Evol.">
        <title>Genome-scale phylogeny and comparative genomics of the fungal order Sordariales.</title>
        <authorList>
            <person name="Hensen N."/>
            <person name="Bonometti L."/>
            <person name="Westerberg I."/>
            <person name="Brannstrom I.O."/>
            <person name="Guillou S."/>
            <person name="Cros-Aarteil S."/>
            <person name="Calhoun S."/>
            <person name="Haridas S."/>
            <person name="Kuo A."/>
            <person name="Mondo S."/>
            <person name="Pangilinan J."/>
            <person name="Riley R."/>
            <person name="LaButti K."/>
            <person name="Andreopoulos B."/>
            <person name="Lipzen A."/>
            <person name="Chen C."/>
            <person name="Yan M."/>
            <person name="Daum C."/>
            <person name="Ng V."/>
            <person name="Clum A."/>
            <person name="Steindorff A."/>
            <person name="Ohm R.A."/>
            <person name="Martin F."/>
            <person name="Silar P."/>
            <person name="Natvig D.O."/>
            <person name="Lalanne C."/>
            <person name="Gautier V."/>
            <person name="Ament-Velasquez S.L."/>
            <person name="Kruys A."/>
            <person name="Hutchinson M.I."/>
            <person name="Powell A.J."/>
            <person name="Barry K."/>
            <person name="Miller A.N."/>
            <person name="Grigoriev I.V."/>
            <person name="Debuchy R."/>
            <person name="Gladieux P."/>
            <person name="Hiltunen Thoren M."/>
            <person name="Johannesson H."/>
        </authorList>
    </citation>
    <scope>NUCLEOTIDE SEQUENCE [LARGE SCALE GENOMIC DNA]</scope>
    <source>
        <strain evidence="5">CBS 284.82</strain>
    </source>
</reference>
<dbReference type="Proteomes" id="UP001303115">
    <property type="component" value="Unassembled WGS sequence"/>
</dbReference>
<dbReference type="SUPFAM" id="SSF51735">
    <property type="entry name" value="NAD(P)-binding Rossmann-fold domains"/>
    <property type="match status" value="1"/>
</dbReference>
<accession>A0AAN6PGY1</accession>
<dbReference type="Gene3D" id="3.40.50.720">
    <property type="entry name" value="NAD(P)-binding Rossmann-like Domain"/>
    <property type="match status" value="1"/>
</dbReference>
<evidence type="ECO:0000256" key="1">
    <source>
        <dbReference type="ARBA" id="ARBA00023002"/>
    </source>
</evidence>
<proteinExistence type="inferred from homology"/>